<organism evidence="3 4">
    <name type="scientific">Aedes albopictus</name>
    <name type="common">Asian tiger mosquito</name>
    <name type="synonym">Stegomyia albopicta</name>
    <dbReference type="NCBI Taxonomy" id="7160"/>
    <lineage>
        <taxon>Eukaryota</taxon>
        <taxon>Metazoa</taxon>
        <taxon>Ecdysozoa</taxon>
        <taxon>Arthropoda</taxon>
        <taxon>Hexapoda</taxon>
        <taxon>Insecta</taxon>
        <taxon>Pterygota</taxon>
        <taxon>Neoptera</taxon>
        <taxon>Endopterygota</taxon>
        <taxon>Diptera</taxon>
        <taxon>Nematocera</taxon>
        <taxon>Culicoidea</taxon>
        <taxon>Culicidae</taxon>
        <taxon>Culicinae</taxon>
        <taxon>Aedini</taxon>
        <taxon>Aedes</taxon>
        <taxon>Stegomyia</taxon>
    </lineage>
</organism>
<evidence type="ECO:0000256" key="1">
    <source>
        <dbReference type="SAM" id="MobiDB-lite"/>
    </source>
</evidence>
<evidence type="ECO:0000259" key="2">
    <source>
        <dbReference type="Pfam" id="PF10441"/>
    </source>
</evidence>
<dbReference type="Proteomes" id="UP000069940">
    <property type="component" value="Unassembled WGS sequence"/>
</dbReference>
<reference evidence="4" key="1">
    <citation type="journal article" date="2015" name="Proc. Natl. Acad. Sci. U.S.A.">
        <title>Genome sequence of the Asian Tiger mosquito, Aedes albopictus, reveals insights into its biology, genetics, and evolution.</title>
        <authorList>
            <person name="Chen X.G."/>
            <person name="Jiang X."/>
            <person name="Gu J."/>
            <person name="Xu M."/>
            <person name="Wu Y."/>
            <person name="Deng Y."/>
            <person name="Zhang C."/>
            <person name="Bonizzoni M."/>
            <person name="Dermauw W."/>
            <person name="Vontas J."/>
            <person name="Armbruster P."/>
            <person name="Huang X."/>
            <person name="Yang Y."/>
            <person name="Zhang H."/>
            <person name="He W."/>
            <person name="Peng H."/>
            <person name="Liu Y."/>
            <person name="Wu K."/>
            <person name="Chen J."/>
            <person name="Lirakis M."/>
            <person name="Topalis P."/>
            <person name="Van Leeuwen T."/>
            <person name="Hall A.B."/>
            <person name="Jiang X."/>
            <person name="Thorpe C."/>
            <person name="Mueller R.L."/>
            <person name="Sun C."/>
            <person name="Waterhouse R.M."/>
            <person name="Yan G."/>
            <person name="Tu Z.J."/>
            <person name="Fang X."/>
            <person name="James A.A."/>
        </authorList>
    </citation>
    <scope>NUCLEOTIDE SEQUENCE [LARGE SCALE GENOMIC DNA]</scope>
    <source>
        <strain evidence="4">Foshan</strain>
    </source>
</reference>
<name>A0ABM1YG73_AEDAL</name>
<protein>
    <recommendedName>
        <fullName evidence="2">Nucleolar 27S pre-rRNA processing Urb2/Npa2 C-terminal domain-containing protein</fullName>
    </recommendedName>
</protein>
<dbReference type="GeneID" id="109621461"/>
<accession>A0ABM1YG73</accession>
<sequence>MELKEEIFNRLDNADQPFETNLAYGIKLWKSNSFYYMSKYEVIFEFFVDRVAGFGRQLSGLPVDEFDSKWQIVNEFLALPCPSNALPQRLIPKLREAFGEVNGRTDSRVLLESYLIVTFDVKYKHFYKFNYKSYGQTLELALNYYGKFLKGNFDKDREEETIKRILDDIRIYVKSAGDGESWQNAFTVALTSVCNVILTLKAHGLDRQEDLLQLLKEVYFQEGQSSKYNRVVDQSKKHLLMGYFDPKQLPVHVIALLIEGYLKAYRDVKLDVLLFLKYILLHVFVDPEKSVLSEAHQVFQLTKYVFHLLKKYFIKIDQKLVQDFDFTGIFTIKLKEFLEKYDSSEEHLRDLFSLICTINEYNPLILETSIIDIILRTMFIKKGPETLEKFQSMLISTIGLYVRLNRTENFREELFMKLGDYLDDHDLGDQLKELRKGSRKRKSMAVVDETPSKRKRTESGHDDVRTELLDNEYYLKLLYPADSDDFSRKVLRLQLQDQWKSIAFAWPDHNGRLNQSMMDYVKGLLTKRSFTYWRKMQDYLGDLLETLVEDQQSETELFKVEFATCWMCYFFAGNTLIEQTNLFWEKLGKHFAEFDELLAKFGRLLINETLTDTRLFESFLKLVYFYENYRLVVHYYRPDSIEDSLNDQVHQFLTEEEWKVLEHRIPSSGVVLMNRIHLQKIRGHQMNGESPDDQSDLVEKILAPGSFEQLRWVLMDRSSNCWFMQLLSLDQKVTVVDRLLQNGCYTEIEYAIEQLSDDHNLMEVVLISTYKRIVETILAECKSSVARKLSFDGVYEFDEETVMKKIRKLLDKKAEKKGESVSLANTNDLKDLLKILNSIRIDELAETQKTIIVSVGILVFTDVMDCGDPDLVALHGSVINKQLTFGTVPNLLKFLNIDTLITIFGQSSPVIVAFVRQTVSYLTSEAFDSLRTTLANFLEQSDERFELLLTIFFYLQKSNANRLKLIPADQVSELLTEYVAAIEAFIGGKSAKKVRKSDAALFDHLLKGCSLIIHYKATNKKELTEELREVFLQFVDQALKVDSLSSSTLLTNALQHKDFLKLDPERIDQVVENRWTSFLSQMRAECTTDSGSTATDESDVDAAHMQSKNVKVFASFLTHHQSATKLAKRFEQLEKEATSDRSYHTKRFVLRVYSIFAKNAFASGVKQEVEKVFVRSFGKVVADEILPLCVMKKFFDDRSCLEDILSCFAAVVSNPKLTLVPSVMDHMLEFLSSINIKKYTVKDGEEKAFYQLHRLISDVLYLMMIIRPNYVAHRLPQFFFVFNGLIASVITYKEDRPLEKPLNSFEILTLSDLLLPMEKIMSHAEKKIAKDLRIMAPYVLAQIIHFIIQSKRPATLHEKVSQTVYNVCYGLIEMYDKHSASYLLRTCDEASKNVYTEIVKGFRKYRSFKGKI</sequence>
<evidence type="ECO:0000313" key="4">
    <source>
        <dbReference type="Proteomes" id="UP000069940"/>
    </source>
</evidence>
<dbReference type="EnsemblMetazoa" id="AALFPA23_008836.R12077">
    <property type="protein sequence ID" value="AALFPA23_008836.P12077"/>
    <property type="gene ID" value="AALFPA23_008836"/>
</dbReference>
<feature type="domain" description="Nucleolar 27S pre-rRNA processing Urb2/Npa2 C-terminal" evidence="2">
    <location>
        <begin position="1204"/>
        <end position="1411"/>
    </location>
</feature>
<dbReference type="InterPro" id="IPR018849">
    <property type="entry name" value="Urb2/Npa2_C"/>
</dbReference>
<proteinExistence type="predicted"/>
<evidence type="ECO:0000313" key="3">
    <source>
        <dbReference type="EnsemblMetazoa" id="AALFPA23_008836.P12077"/>
    </source>
</evidence>
<keyword evidence="4" id="KW-1185">Reference proteome</keyword>
<dbReference type="Pfam" id="PF10441">
    <property type="entry name" value="Urb2"/>
    <property type="match status" value="1"/>
</dbReference>
<dbReference type="RefSeq" id="XP_019931046.3">
    <property type="nucleotide sequence ID" value="XM_020075487.3"/>
</dbReference>
<feature type="region of interest" description="Disordered" evidence="1">
    <location>
        <begin position="435"/>
        <end position="461"/>
    </location>
</feature>
<reference evidence="3" key="2">
    <citation type="submission" date="2025-05" db="UniProtKB">
        <authorList>
            <consortium name="EnsemblMetazoa"/>
        </authorList>
    </citation>
    <scope>IDENTIFICATION</scope>
    <source>
        <strain evidence="3">Foshan</strain>
    </source>
</reference>